<reference evidence="8" key="1">
    <citation type="submission" date="2022-06" db="EMBL/GenBank/DDBJ databases">
        <title>Ornithinimicrobium JY.X270.</title>
        <authorList>
            <person name="Huang Y."/>
        </authorList>
    </citation>
    <scope>NUCLEOTIDE SEQUENCE</scope>
    <source>
        <strain evidence="8">JY.X270</strain>
    </source>
</reference>
<dbReference type="InterPro" id="IPR022907">
    <property type="entry name" value="VapC_family"/>
</dbReference>
<dbReference type="Pfam" id="PF01850">
    <property type="entry name" value="PIN"/>
    <property type="match status" value="1"/>
</dbReference>
<evidence type="ECO:0000256" key="3">
    <source>
        <dbReference type="ARBA" id="ARBA00022723"/>
    </source>
</evidence>
<keyword evidence="4 6" id="KW-0378">Hydrolase</keyword>
<gene>
    <name evidence="6" type="primary">vapC</name>
    <name evidence="8" type="ORF">NF557_12730</name>
</gene>
<dbReference type="PANTHER" id="PTHR35901">
    <property type="entry name" value="RIBONUCLEASE VAPC3"/>
    <property type="match status" value="1"/>
</dbReference>
<dbReference type="Proteomes" id="UP001056535">
    <property type="component" value="Chromosome"/>
</dbReference>
<evidence type="ECO:0000256" key="5">
    <source>
        <dbReference type="ARBA" id="ARBA00022842"/>
    </source>
</evidence>
<keyword evidence="6" id="KW-0800">Toxin</keyword>
<protein>
    <recommendedName>
        <fullName evidence="6">Ribonuclease VapC</fullName>
        <shortName evidence="6">RNase VapC</shortName>
        <ecNumber evidence="6">3.1.-.-</ecNumber>
    </recommendedName>
    <alternativeName>
        <fullName evidence="6">Toxin VapC</fullName>
    </alternativeName>
</protein>
<dbReference type="RefSeq" id="WP_252619903.1">
    <property type="nucleotide sequence ID" value="NZ_CP099490.1"/>
</dbReference>
<keyword evidence="2 6" id="KW-0540">Nuclease</keyword>
<evidence type="ECO:0000313" key="8">
    <source>
        <dbReference type="EMBL" id="USQ75477.1"/>
    </source>
</evidence>
<dbReference type="EMBL" id="CP099490">
    <property type="protein sequence ID" value="USQ75477.1"/>
    <property type="molecule type" value="Genomic_DNA"/>
</dbReference>
<dbReference type="InterPro" id="IPR002716">
    <property type="entry name" value="PIN_dom"/>
</dbReference>
<accession>A0ABY4YH58</accession>
<comment type="similarity">
    <text evidence="6">Belongs to the PINc/VapC protein family.</text>
</comment>
<dbReference type="SUPFAM" id="SSF88723">
    <property type="entry name" value="PIN domain-like"/>
    <property type="match status" value="1"/>
</dbReference>
<sequence length="131" mass="14175">MSVVVDSSVLVDLLTGAAQPSLLGDAFEQEWHVPAHLDAEVVHALRGLVLGAHISAARAQDALTDLHELRLRRWPLELPLARRCLELAHNVSAYDAAFLTLAEVLDCPMLTRDARLARAADGLSGAQIRVV</sequence>
<keyword evidence="3 6" id="KW-0479">Metal-binding</keyword>
<name>A0ABY4YH58_9MICO</name>
<dbReference type="CDD" id="cd09873">
    <property type="entry name" value="PIN_Pae0151-like"/>
    <property type="match status" value="1"/>
</dbReference>
<feature type="binding site" evidence="6">
    <location>
        <position position="6"/>
    </location>
    <ligand>
        <name>Mg(2+)</name>
        <dbReference type="ChEBI" id="CHEBI:18420"/>
    </ligand>
</feature>
<dbReference type="InterPro" id="IPR051619">
    <property type="entry name" value="TypeII_TA_RNase_PINc/VapC"/>
</dbReference>
<evidence type="ECO:0000256" key="1">
    <source>
        <dbReference type="ARBA" id="ARBA00022649"/>
    </source>
</evidence>
<evidence type="ECO:0000256" key="4">
    <source>
        <dbReference type="ARBA" id="ARBA00022801"/>
    </source>
</evidence>
<organism evidence="8 9">
    <name type="scientific">Ornithinimicrobium cryptoxanthini</name>
    <dbReference type="NCBI Taxonomy" id="2934161"/>
    <lineage>
        <taxon>Bacteria</taxon>
        <taxon>Bacillati</taxon>
        <taxon>Actinomycetota</taxon>
        <taxon>Actinomycetes</taxon>
        <taxon>Micrococcales</taxon>
        <taxon>Ornithinimicrobiaceae</taxon>
        <taxon>Ornithinimicrobium</taxon>
    </lineage>
</organism>
<dbReference type="InterPro" id="IPR044153">
    <property type="entry name" value="PIN_Pae0151-like"/>
</dbReference>
<evidence type="ECO:0000313" key="9">
    <source>
        <dbReference type="Proteomes" id="UP001056535"/>
    </source>
</evidence>
<feature type="domain" description="PIN" evidence="7">
    <location>
        <begin position="3"/>
        <end position="120"/>
    </location>
</feature>
<dbReference type="InterPro" id="IPR029060">
    <property type="entry name" value="PIN-like_dom_sf"/>
</dbReference>
<evidence type="ECO:0000256" key="2">
    <source>
        <dbReference type="ARBA" id="ARBA00022722"/>
    </source>
</evidence>
<keyword evidence="1 6" id="KW-1277">Toxin-antitoxin system</keyword>
<proteinExistence type="inferred from homology"/>
<dbReference type="Gene3D" id="3.40.50.1010">
    <property type="entry name" value="5'-nuclease"/>
    <property type="match status" value="1"/>
</dbReference>
<comment type="function">
    <text evidence="6">Toxic component of a toxin-antitoxin (TA) system. An RNase.</text>
</comment>
<keyword evidence="5 6" id="KW-0460">Magnesium</keyword>
<dbReference type="PANTHER" id="PTHR35901:SF1">
    <property type="entry name" value="EXONUCLEASE VAPC9"/>
    <property type="match status" value="1"/>
</dbReference>
<dbReference type="HAMAP" id="MF_00265">
    <property type="entry name" value="VapC_Nob1"/>
    <property type="match status" value="1"/>
</dbReference>
<comment type="cofactor">
    <cofactor evidence="6">
        <name>Mg(2+)</name>
        <dbReference type="ChEBI" id="CHEBI:18420"/>
    </cofactor>
</comment>
<keyword evidence="9" id="KW-1185">Reference proteome</keyword>
<evidence type="ECO:0000256" key="6">
    <source>
        <dbReference type="HAMAP-Rule" id="MF_00265"/>
    </source>
</evidence>
<dbReference type="EC" id="3.1.-.-" evidence="6"/>
<feature type="binding site" evidence="6">
    <location>
        <position position="95"/>
    </location>
    <ligand>
        <name>Mg(2+)</name>
        <dbReference type="ChEBI" id="CHEBI:18420"/>
    </ligand>
</feature>
<evidence type="ECO:0000259" key="7">
    <source>
        <dbReference type="Pfam" id="PF01850"/>
    </source>
</evidence>